<dbReference type="PRINTS" id="PR00036">
    <property type="entry name" value="HTHLACI"/>
</dbReference>
<proteinExistence type="predicted"/>
<organism evidence="7 8">
    <name type="scientific">Sinorhizobium kostiense</name>
    <dbReference type="NCBI Taxonomy" id="76747"/>
    <lineage>
        <taxon>Bacteria</taxon>
        <taxon>Pseudomonadati</taxon>
        <taxon>Pseudomonadota</taxon>
        <taxon>Alphaproteobacteria</taxon>
        <taxon>Hyphomicrobiales</taxon>
        <taxon>Rhizobiaceae</taxon>
        <taxon>Sinorhizobium/Ensifer group</taxon>
        <taxon>Sinorhizobium</taxon>
    </lineage>
</organism>
<feature type="domain" description="HTH lacI-type" evidence="5">
    <location>
        <begin position="2"/>
        <end position="56"/>
    </location>
</feature>
<dbReference type="PROSITE" id="PS00356">
    <property type="entry name" value="HTH_LACI_1"/>
    <property type="match status" value="1"/>
</dbReference>
<dbReference type="CDD" id="cd06267">
    <property type="entry name" value="PBP1_LacI_sugar_binding-like"/>
    <property type="match status" value="1"/>
</dbReference>
<dbReference type="PROSITE" id="PS50932">
    <property type="entry name" value="HTH_LACI_2"/>
    <property type="match status" value="1"/>
</dbReference>
<dbReference type="InterPro" id="IPR001761">
    <property type="entry name" value="Peripla_BP/Lac1_sug-bd_dom"/>
</dbReference>
<comment type="caution">
    <text evidence="7">The sequence shown here is derived from an EMBL/GenBank/DDBJ whole genome shotgun (WGS) entry which is preliminary data.</text>
</comment>
<dbReference type="InterPro" id="IPR000843">
    <property type="entry name" value="HTH_LacI"/>
</dbReference>
<dbReference type="CDD" id="cd01392">
    <property type="entry name" value="HTH_LacI"/>
    <property type="match status" value="1"/>
</dbReference>
<evidence type="ECO:0000256" key="4">
    <source>
        <dbReference type="ARBA" id="ARBA00023163"/>
    </source>
</evidence>
<evidence type="ECO:0000256" key="3">
    <source>
        <dbReference type="ARBA" id="ARBA00023125"/>
    </source>
</evidence>
<dbReference type="InterPro" id="IPR028082">
    <property type="entry name" value="Peripla_BP_I"/>
</dbReference>
<keyword evidence="1" id="KW-0678">Repressor</keyword>
<reference evidence="7 8" key="1">
    <citation type="submission" date="2021-03" db="EMBL/GenBank/DDBJ databases">
        <title>Genomic Encyclopedia of Type Strains, Phase IV (KMG-IV): sequencing the most valuable type-strain genomes for metagenomic binning, comparative biology and taxonomic classification.</title>
        <authorList>
            <person name="Goeker M."/>
        </authorList>
    </citation>
    <scope>NUCLEOTIDE SEQUENCE [LARGE SCALE GENOMIC DNA]</scope>
    <source>
        <strain evidence="7 8">DSM 13372</strain>
    </source>
</reference>
<dbReference type="Pfam" id="PF00356">
    <property type="entry name" value="LacI"/>
    <property type="match status" value="1"/>
</dbReference>
<dbReference type="SUPFAM" id="SSF47413">
    <property type="entry name" value="lambda repressor-like DNA-binding domains"/>
    <property type="match status" value="1"/>
</dbReference>
<protein>
    <submittedName>
        <fullName evidence="7">LacI family transcriptional regulator</fullName>
    </submittedName>
</protein>
<accession>A0ABS4R7M7</accession>
<gene>
    <name evidence="7" type="ORF">J2Z31_005255</name>
</gene>
<dbReference type="PROSITE" id="PS50943">
    <property type="entry name" value="HTH_CROC1"/>
    <property type="match status" value="1"/>
</dbReference>
<evidence type="ECO:0000259" key="5">
    <source>
        <dbReference type="PROSITE" id="PS50932"/>
    </source>
</evidence>
<evidence type="ECO:0000259" key="6">
    <source>
        <dbReference type="PROSITE" id="PS50943"/>
    </source>
</evidence>
<evidence type="ECO:0000313" key="8">
    <source>
        <dbReference type="Proteomes" id="UP000730739"/>
    </source>
</evidence>
<dbReference type="InterPro" id="IPR001387">
    <property type="entry name" value="Cro/C1-type_HTH"/>
</dbReference>
<dbReference type="Gene3D" id="1.10.260.40">
    <property type="entry name" value="lambda repressor-like DNA-binding domains"/>
    <property type="match status" value="1"/>
</dbReference>
<evidence type="ECO:0000256" key="1">
    <source>
        <dbReference type="ARBA" id="ARBA00022491"/>
    </source>
</evidence>
<evidence type="ECO:0000313" key="7">
    <source>
        <dbReference type="EMBL" id="MBP2238714.1"/>
    </source>
</evidence>
<feature type="domain" description="HTH cro/C1-type" evidence="6">
    <location>
        <begin position="3"/>
        <end position="46"/>
    </location>
</feature>
<keyword evidence="3" id="KW-0238">DNA-binding</keyword>
<keyword evidence="8" id="KW-1185">Reference proteome</keyword>
<name>A0ABS4R7M7_9HYPH</name>
<dbReference type="PANTHER" id="PTHR30146:SF148">
    <property type="entry name" value="HTH-TYPE TRANSCRIPTIONAL REPRESSOR PURR-RELATED"/>
    <property type="match status" value="1"/>
</dbReference>
<keyword evidence="2" id="KW-0805">Transcription regulation</keyword>
<dbReference type="EMBL" id="JAGILA010000009">
    <property type="protein sequence ID" value="MBP2238714.1"/>
    <property type="molecule type" value="Genomic_DNA"/>
</dbReference>
<dbReference type="Pfam" id="PF00532">
    <property type="entry name" value="Peripla_BP_1"/>
    <property type="match status" value="1"/>
</dbReference>
<dbReference type="PANTHER" id="PTHR30146">
    <property type="entry name" value="LACI-RELATED TRANSCRIPTIONAL REPRESSOR"/>
    <property type="match status" value="1"/>
</dbReference>
<keyword evidence="4" id="KW-0804">Transcription</keyword>
<dbReference type="InterPro" id="IPR010982">
    <property type="entry name" value="Lambda_DNA-bd_dom_sf"/>
</dbReference>
<dbReference type="SMART" id="SM00354">
    <property type="entry name" value="HTH_LACI"/>
    <property type="match status" value="1"/>
</dbReference>
<dbReference type="Gene3D" id="3.40.50.2300">
    <property type="match status" value="2"/>
</dbReference>
<sequence>MTSLKDVAAAAGVSVATVSRMLNGSLELPLETKKRIEDAIRDLNYQPNPHARRLSRGRSDTIGLVVPDIANPFFATLVAAVEAEADKLGLAVSLYATLNRPGREVAYLQLIERNHVDGLIFVTNHPDTGQLAALINSTGKVVIADEDVPDAKAPKLFCDNEHGGYLAGQHLVEHGHRRVLFIGGPETMISSRRRQLGLERAICESGGSPADISIYHGEYTIEFGRDAARRFLADKRPATAIFASSDEIAIGLIEVLRAEGVSIPDDVSLIGFDDVGPLHLFAPPLTAIRQPVRSIGERAVALLLETNWQEAPRASETLLPVEIVVRRSVAPPTRQINRNENHQRTST</sequence>
<dbReference type="SUPFAM" id="SSF53822">
    <property type="entry name" value="Periplasmic binding protein-like I"/>
    <property type="match status" value="1"/>
</dbReference>
<dbReference type="Proteomes" id="UP000730739">
    <property type="component" value="Unassembled WGS sequence"/>
</dbReference>
<evidence type="ECO:0000256" key="2">
    <source>
        <dbReference type="ARBA" id="ARBA00023015"/>
    </source>
</evidence>